<proteinExistence type="predicted"/>
<gene>
    <name evidence="1" type="ORF">OPV22_016408</name>
</gene>
<reference evidence="1 2" key="1">
    <citation type="submission" date="2022-12" db="EMBL/GenBank/DDBJ databases">
        <title>Chromosome-scale assembly of the Ensete ventricosum genome.</title>
        <authorList>
            <person name="Dussert Y."/>
            <person name="Stocks J."/>
            <person name="Wendawek A."/>
            <person name="Woldeyes F."/>
            <person name="Nichols R.A."/>
            <person name="Borrell J.S."/>
        </authorList>
    </citation>
    <scope>NUCLEOTIDE SEQUENCE [LARGE SCALE GENOMIC DNA]</scope>
    <source>
        <strain evidence="2">cv. Maze</strain>
        <tissue evidence="1">Seeds</tissue>
    </source>
</reference>
<evidence type="ECO:0000313" key="2">
    <source>
        <dbReference type="Proteomes" id="UP001222027"/>
    </source>
</evidence>
<evidence type="ECO:0000313" key="1">
    <source>
        <dbReference type="EMBL" id="KAJ8483923.1"/>
    </source>
</evidence>
<dbReference type="Proteomes" id="UP001222027">
    <property type="component" value="Unassembled WGS sequence"/>
</dbReference>
<accession>A0AAV8QTR2</accession>
<sequence>MLNEYPGVSSCVGSKTLVKTVTDRHSLDPELSPDSDVVYNPVVDVVASPVEASNLTIQDSGLTQSAIVPEGTVLGDMHAKFSYYSEAIISPESASSLNLLQLQTDTKNTKKDWKICKASQKAYASSEHVMKEKLHNSEIQDTTLEPLKKHVEVLHGGLVMRWHLRKASVDWKVNLYHKGEHGFFIMTVISGVAYQLHLLILLRKPTIDGIHQ</sequence>
<organism evidence="1 2">
    <name type="scientific">Ensete ventricosum</name>
    <name type="common">Abyssinian banana</name>
    <name type="synonym">Musa ensete</name>
    <dbReference type="NCBI Taxonomy" id="4639"/>
    <lineage>
        <taxon>Eukaryota</taxon>
        <taxon>Viridiplantae</taxon>
        <taxon>Streptophyta</taxon>
        <taxon>Embryophyta</taxon>
        <taxon>Tracheophyta</taxon>
        <taxon>Spermatophyta</taxon>
        <taxon>Magnoliopsida</taxon>
        <taxon>Liliopsida</taxon>
        <taxon>Zingiberales</taxon>
        <taxon>Musaceae</taxon>
        <taxon>Ensete</taxon>
    </lineage>
</organism>
<dbReference type="EMBL" id="JAQQAF010000005">
    <property type="protein sequence ID" value="KAJ8483923.1"/>
    <property type="molecule type" value="Genomic_DNA"/>
</dbReference>
<dbReference type="AlphaFoldDB" id="A0AAV8QTR2"/>
<protein>
    <submittedName>
        <fullName evidence="1">Uncharacterized protein</fullName>
    </submittedName>
</protein>
<keyword evidence="2" id="KW-1185">Reference proteome</keyword>
<name>A0AAV8QTR2_ENSVE</name>
<comment type="caution">
    <text evidence="1">The sequence shown here is derived from an EMBL/GenBank/DDBJ whole genome shotgun (WGS) entry which is preliminary data.</text>
</comment>